<evidence type="ECO:0000313" key="2">
    <source>
        <dbReference type="Proteomes" id="UP001165960"/>
    </source>
</evidence>
<dbReference type="Proteomes" id="UP001165960">
    <property type="component" value="Unassembled WGS sequence"/>
</dbReference>
<name>A0ACC2U0K3_9FUNG</name>
<comment type="caution">
    <text evidence="1">The sequence shown here is derived from an EMBL/GenBank/DDBJ whole genome shotgun (WGS) entry which is preliminary data.</text>
</comment>
<sequence>MLDVKTILRLFITEIRFPGALFLTQPTKYWSPQTGLAFLPPAPSIKAHKTYCCHLNLVAFPLSPALILIWTTSPDFWGWIYSSVNQVVDNPSHLLHFVEDLPIRAQNLLISDEYFVKSLTCDDLDPFLSNLIPKESYR</sequence>
<gene>
    <name evidence="1" type="ORF">DSO57_1027339</name>
</gene>
<reference evidence="1" key="1">
    <citation type="submission" date="2022-04" db="EMBL/GenBank/DDBJ databases">
        <title>Genome of the entomopathogenic fungus Entomophthora muscae.</title>
        <authorList>
            <person name="Elya C."/>
            <person name="Lovett B.R."/>
            <person name="Lee E."/>
            <person name="Macias A.M."/>
            <person name="Hajek A.E."/>
            <person name="De Bivort B.L."/>
            <person name="Kasson M.T."/>
            <person name="De Fine Licht H.H."/>
            <person name="Stajich J.E."/>
        </authorList>
    </citation>
    <scope>NUCLEOTIDE SEQUENCE</scope>
    <source>
        <strain evidence="1">Berkeley</strain>
    </source>
</reference>
<evidence type="ECO:0000313" key="1">
    <source>
        <dbReference type="EMBL" id="KAJ9080221.1"/>
    </source>
</evidence>
<organism evidence="1 2">
    <name type="scientific">Entomophthora muscae</name>
    <dbReference type="NCBI Taxonomy" id="34485"/>
    <lineage>
        <taxon>Eukaryota</taxon>
        <taxon>Fungi</taxon>
        <taxon>Fungi incertae sedis</taxon>
        <taxon>Zoopagomycota</taxon>
        <taxon>Entomophthoromycotina</taxon>
        <taxon>Entomophthoromycetes</taxon>
        <taxon>Entomophthorales</taxon>
        <taxon>Entomophthoraceae</taxon>
        <taxon>Entomophthora</taxon>
    </lineage>
</organism>
<accession>A0ACC2U0K3</accession>
<protein>
    <submittedName>
        <fullName evidence="1">Uncharacterized protein</fullName>
    </submittedName>
</protein>
<dbReference type="EMBL" id="QTSX02001586">
    <property type="protein sequence ID" value="KAJ9080221.1"/>
    <property type="molecule type" value="Genomic_DNA"/>
</dbReference>
<keyword evidence="2" id="KW-1185">Reference proteome</keyword>
<proteinExistence type="predicted"/>